<reference evidence="2 3" key="1">
    <citation type="submission" date="2020-12" db="EMBL/GenBank/DDBJ databases">
        <title>WGS of Thermoactinomyces spp.</title>
        <authorList>
            <person name="Cheng K."/>
        </authorList>
    </citation>
    <scope>NUCLEOTIDE SEQUENCE [LARGE SCALE GENOMIC DNA]</scope>
    <source>
        <strain evidence="3">CICC 10650\ACCC 41061</strain>
    </source>
</reference>
<protein>
    <recommendedName>
        <fullName evidence="4">Cytosolic protein</fullName>
    </recommendedName>
</protein>
<keyword evidence="3" id="KW-1185">Reference proteome</keyword>
<feature type="compositionally biased region" description="Basic and acidic residues" evidence="1">
    <location>
        <begin position="1"/>
        <end position="12"/>
    </location>
</feature>
<dbReference type="RefSeq" id="WP_037994129.1">
    <property type="nucleotide sequence ID" value="NZ_CP036487.1"/>
</dbReference>
<organism evidence="2 3">
    <name type="scientific">Thermoactinomyces vulgaris</name>
    <dbReference type="NCBI Taxonomy" id="2026"/>
    <lineage>
        <taxon>Bacteria</taxon>
        <taxon>Bacillati</taxon>
        <taxon>Bacillota</taxon>
        <taxon>Bacilli</taxon>
        <taxon>Bacillales</taxon>
        <taxon>Thermoactinomycetaceae</taxon>
        <taxon>Thermoactinomyces</taxon>
    </lineage>
</organism>
<sequence>MKKKQNFRELKTVESQQNELVPEEFPEGPYGAAVSGKPGKSSPWRPTQHASPRFTYEMREFHEGLQRHFPGSHPTHDDPDDHE</sequence>
<dbReference type="Proteomes" id="UP000641910">
    <property type="component" value="Unassembled WGS sequence"/>
</dbReference>
<evidence type="ECO:0000256" key="1">
    <source>
        <dbReference type="SAM" id="MobiDB-lite"/>
    </source>
</evidence>
<gene>
    <name evidence="2" type="ORF">I8U22_09645</name>
</gene>
<comment type="caution">
    <text evidence="2">The sequence shown here is derived from an EMBL/GenBank/DDBJ whole genome shotgun (WGS) entry which is preliminary data.</text>
</comment>
<feature type="compositionally biased region" description="Basic and acidic residues" evidence="1">
    <location>
        <begin position="74"/>
        <end position="83"/>
    </location>
</feature>
<dbReference type="EMBL" id="JAECVU010000005">
    <property type="protein sequence ID" value="MBH8589068.1"/>
    <property type="molecule type" value="Genomic_DNA"/>
</dbReference>
<proteinExistence type="predicted"/>
<name>A0ABS0QJB9_THEVU</name>
<accession>A0ABS0QJB9</accession>
<evidence type="ECO:0000313" key="2">
    <source>
        <dbReference type="EMBL" id="MBH8589068.1"/>
    </source>
</evidence>
<feature type="compositionally biased region" description="Basic and acidic residues" evidence="1">
    <location>
        <begin position="56"/>
        <end position="66"/>
    </location>
</feature>
<evidence type="ECO:0000313" key="3">
    <source>
        <dbReference type="Proteomes" id="UP000641910"/>
    </source>
</evidence>
<evidence type="ECO:0008006" key="4">
    <source>
        <dbReference type="Google" id="ProtNLM"/>
    </source>
</evidence>
<feature type="region of interest" description="Disordered" evidence="1">
    <location>
        <begin position="1"/>
        <end position="83"/>
    </location>
</feature>